<proteinExistence type="predicted"/>
<dbReference type="KEGG" id="sus:Acid_3624"/>
<name>Q020P8_SOLUE</name>
<dbReference type="AlphaFoldDB" id="Q020P8"/>
<sequence>MPDISITDNLGAPVGVKLDLTQPSSLVDYAKAQVLHLLVAPDFVARKDQPLTQAAAQPMRFAARLGNAFPLGLTQPEVTLTPKVEAVLRANTSAGANLFEGDAFPRAAAVPAGKGLVGLGMTGALDAGVGGSAGNLTFGLNAGGSMQIEFLKAFPTGADQPTLGEATGQMLSGYLIPASVDDLKRMQVNDICTVCGNGSLKVSGGFDVTTPVNPLATVTLPVNTGTLQVKDGLMAGVSASFTLSGSYQIRACRLASGAIELSYLRERGTRLQADFNAAAALTASFNGIDLLGALVGAISTNPADPALLKGLSADEVKMFTAAVQEGVQHSVQASIDAVLSSATDNQAAFQYELDLGALDGAALDAVNRALRGDLTGLTTLETVTAAGTAIAPGVKLLDSLLVRARTTGITLKVNLLGIVNLLSLSKLMSNCEMLFEPASGDLTIKETAQSERISSITDQLHRQEALRKALFESVLVTTTYRAGKAVALPELDSHALHFVIHRGTSPANVRDYLNWFATLGLIQPAEATSLLGQYPGDKTSNCVLRTVFNDAACEQLFFGADGRLRDEAYYLEFGRQALRAMLAPSPDVVDQARYRVLDDAARWKRAVDDGPSPELRQVIPLDSSDPHFDMALSLVTGDVYDLVWWAQSMQAAGEALLAVRQDPSLQGRRDTLQKTMLKVVAESKARFEQPWGMVAFYWAAGSPATASGRLSAGQWTVARP</sequence>
<dbReference type="EMBL" id="CP000473">
    <property type="protein sequence ID" value="ABJ84596.1"/>
    <property type="molecule type" value="Genomic_DNA"/>
</dbReference>
<dbReference type="eggNOG" id="ENOG5033ZPK">
    <property type="taxonomic scope" value="Bacteria"/>
</dbReference>
<reference evidence="1" key="1">
    <citation type="submission" date="2006-10" db="EMBL/GenBank/DDBJ databases">
        <title>Complete sequence of Solibacter usitatus Ellin6076.</title>
        <authorList>
            <consortium name="US DOE Joint Genome Institute"/>
            <person name="Copeland A."/>
            <person name="Lucas S."/>
            <person name="Lapidus A."/>
            <person name="Barry K."/>
            <person name="Detter J.C."/>
            <person name="Glavina del Rio T."/>
            <person name="Hammon N."/>
            <person name="Israni S."/>
            <person name="Dalin E."/>
            <person name="Tice H."/>
            <person name="Pitluck S."/>
            <person name="Thompson L.S."/>
            <person name="Brettin T."/>
            <person name="Bruce D."/>
            <person name="Han C."/>
            <person name="Tapia R."/>
            <person name="Gilna P."/>
            <person name="Schmutz J."/>
            <person name="Larimer F."/>
            <person name="Land M."/>
            <person name="Hauser L."/>
            <person name="Kyrpides N."/>
            <person name="Mikhailova N."/>
            <person name="Janssen P.H."/>
            <person name="Kuske C.R."/>
            <person name="Richardson P."/>
        </authorList>
    </citation>
    <scope>NUCLEOTIDE SEQUENCE</scope>
    <source>
        <strain evidence="1">Ellin6076</strain>
    </source>
</reference>
<dbReference type="InParanoid" id="Q020P8"/>
<dbReference type="HOGENOM" id="CLU_383965_0_0_0"/>
<evidence type="ECO:0000313" key="1">
    <source>
        <dbReference type="EMBL" id="ABJ84596.1"/>
    </source>
</evidence>
<accession>Q020P8</accession>
<protein>
    <submittedName>
        <fullName evidence="1">Uncharacterized protein</fullName>
    </submittedName>
</protein>
<dbReference type="STRING" id="234267.Acid_3624"/>
<organism evidence="1">
    <name type="scientific">Solibacter usitatus (strain Ellin6076)</name>
    <dbReference type="NCBI Taxonomy" id="234267"/>
    <lineage>
        <taxon>Bacteria</taxon>
        <taxon>Pseudomonadati</taxon>
        <taxon>Acidobacteriota</taxon>
        <taxon>Terriglobia</taxon>
        <taxon>Bryobacterales</taxon>
        <taxon>Solibacteraceae</taxon>
        <taxon>Candidatus Solibacter</taxon>
    </lineage>
</organism>
<gene>
    <name evidence="1" type="ordered locus">Acid_3624</name>
</gene>